<feature type="region of interest" description="Disordered" evidence="1">
    <location>
        <begin position="1"/>
        <end position="21"/>
    </location>
</feature>
<evidence type="ECO:0000256" key="1">
    <source>
        <dbReference type="SAM" id="MobiDB-lite"/>
    </source>
</evidence>
<gene>
    <name evidence="2" type="ORF">HPP92_025423</name>
</gene>
<organism evidence="2 3">
    <name type="scientific">Vanilla planifolia</name>
    <name type="common">Vanilla</name>
    <dbReference type="NCBI Taxonomy" id="51239"/>
    <lineage>
        <taxon>Eukaryota</taxon>
        <taxon>Viridiplantae</taxon>
        <taxon>Streptophyta</taxon>
        <taxon>Embryophyta</taxon>
        <taxon>Tracheophyta</taxon>
        <taxon>Spermatophyta</taxon>
        <taxon>Magnoliopsida</taxon>
        <taxon>Liliopsida</taxon>
        <taxon>Asparagales</taxon>
        <taxon>Orchidaceae</taxon>
        <taxon>Vanilloideae</taxon>
        <taxon>Vanilleae</taxon>
        <taxon>Vanilla</taxon>
    </lineage>
</organism>
<reference evidence="2 3" key="1">
    <citation type="journal article" date="2020" name="Nat. Food">
        <title>A phased Vanilla planifolia genome enables genetic improvement of flavour and production.</title>
        <authorList>
            <person name="Hasing T."/>
            <person name="Tang H."/>
            <person name="Brym M."/>
            <person name="Khazi F."/>
            <person name="Huang T."/>
            <person name="Chambers A.H."/>
        </authorList>
    </citation>
    <scope>NUCLEOTIDE SEQUENCE [LARGE SCALE GENOMIC DNA]</scope>
    <source>
        <tissue evidence="2">Leaf</tissue>
    </source>
</reference>
<evidence type="ECO:0000313" key="3">
    <source>
        <dbReference type="Proteomes" id="UP000636800"/>
    </source>
</evidence>
<dbReference type="EMBL" id="JADCNL010000014">
    <property type="protein sequence ID" value="KAG0452759.1"/>
    <property type="molecule type" value="Genomic_DNA"/>
</dbReference>
<accession>A0A835PJ60</accession>
<keyword evidence="3" id="KW-1185">Reference proteome</keyword>
<dbReference type="Proteomes" id="UP000636800">
    <property type="component" value="Unassembled WGS sequence"/>
</dbReference>
<feature type="compositionally biased region" description="Basic and acidic residues" evidence="1">
    <location>
        <begin position="72"/>
        <end position="84"/>
    </location>
</feature>
<feature type="region of interest" description="Disordered" evidence="1">
    <location>
        <begin position="40"/>
        <end position="84"/>
    </location>
</feature>
<dbReference type="OrthoDB" id="1927254at2759"/>
<sequence length="84" mass="9364">MCRAALSATGSAATASYSAPWNRRKSISPTVARRLHFQPSAGVTSRCADGTADVRRESRTRSHRRVEDYEEEKDRPTAKVEVKE</sequence>
<name>A0A835PJ60_VANPL</name>
<dbReference type="AlphaFoldDB" id="A0A835PJ60"/>
<protein>
    <submittedName>
        <fullName evidence="2">Uncharacterized protein</fullName>
    </submittedName>
</protein>
<comment type="caution">
    <text evidence="2">The sequence shown here is derived from an EMBL/GenBank/DDBJ whole genome shotgun (WGS) entry which is preliminary data.</text>
</comment>
<evidence type="ECO:0000313" key="2">
    <source>
        <dbReference type="EMBL" id="KAG0452759.1"/>
    </source>
</evidence>
<proteinExistence type="predicted"/>
<feature type="compositionally biased region" description="Low complexity" evidence="1">
    <location>
        <begin position="1"/>
        <end position="19"/>
    </location>
</feature>